<name>A0ABQ8DJX7_BRANA</name>
<protein>
    <submittedName>
        <fullName evidence="1">Uncharacterized protein</fullName>
    </submittedName>
</protein>
<dbReference type="SUPFAM" id="SSF55961">
    <property type="entry name" value="Bet v1-like"/>
    <property type="match status" value="2"/>
</dbReference>
<evidence type="ECO:0000313" key="1">
    <source>
        <dbReference type="EMBL" id="KAH0929666.1"/>
    </source>
</evidence>
<evidence type="ECO:0000313" key="2">
    <source>
        <dbReference type="Proteomes" id="UP000824890"/>
    </source>
</evidence>
<gene>
    <name evidence="1" type="ORF">HID58_015393</name>
</gene>
<dbReference type="EMBL" id="JAGKQM010000004">
    <property type="protein sequence ID" value="KAH0929666.1"/>
    <property type="molecule type" value="Genomic_DNA"/>
</dbReference>
<dbReference type="Proteomes" id="UP000824890">
    <property type="component" value="Unassembled WGS sequence"/>
</dbReference>
<sequence length="495" mass="57505">MKRMLTHKSGKLEIQSPADEFIKYFIRKKSHVSFFYAAEDLRFEILSEDVASRTVTVTILGTLISKSYKMVTATFTVAPREEDITKSCLEYTFEFDDINNYIGKTVIVESLLTYILISDGNNIKGDNFKYNSFDAGYPAEECFKRYVNEFSDDDDVRMENAKKQKRIFTVSFRNAPNLADDMYDDDESIFQMMEVTVTITPKKGDNNRSCVKWTIKVEKVDDNKEESGIFLITADHIRETIIMLTHKSGKRYLVSPADEFIKYFIRKKSHVSFFYAAEELRFEIVSEEDVAERTVTMNILGTLISEGYKTVKVRITVAPWEEEITKSCLEYTFEFDKIKNHIRKTEIVESLLTYIDISDTNNNRSDDNFKYNSFDAAYPAEEYFKRKVKAFEEDDSHPNFFLCSPKDDVTVGDVNRINKRFTVSFISAPFLSDSYEDGSIFQSMEVTITITPKKDDNSRSRVKWTIKVEKFDYSKEQADFFFIAADHIRETIMAA</sequence>
<comment type="caution">
    <text evidence="1">The sequence shown here is derived from an EMBL/GenBank/DDBJ whole genome shotgun (WGS) entry which is preliminary data.</text>
</comment>
<dbReference type="PANTHER" id="PTHR31907">
    <property type="entry name" value="MLP-LIKE PROTEIN 423"/>
    <property type="match status" value="1"/>
</dbReference>
<accession>A0ABQ8DJX7</accession>
<organism evidence="1 2">
    <name type="scientific">Brassica napus</name>
    <name type="common">Rape</name>
    <dbReference type="NCBI Taxonomy" id="3708"/>
    <lineage>
        <taxon>Eukaryota</taxon>
        <taxon>Viridiplantae</taxon>
        <taxon>Streptophyta</taxon>
        <taxon>Embryophyta</taxon>
        <taxon>Tracheophyta</taxon>
        <taxon>Spermatophyta</taxon>
        <taxon>Magnoliopsida</taxon>
        <taxon>eudicotyledons</taxon>
        <taxon>Gunneridae</taxon>
        <taxon>Pentapetalae</taxon>
        <taxon>rosids</taxon>
        <taxon>malvids</taxon>
        <taxon>Brassicales</taxon>
        <taxon>Brassicaceae</taxon>
        <taxon>Brassiceae</taxon>
        <taxon>Brassica</taxon>
    </lineage>
</organism>
<proteinExistence type="predicted"/>
<reference evidence="1 2" key="1">
    <citation type="submission" date="2021-05" db="EMBL/GenBank/DDBJ databases">
        <title>Genome Assembly of Synthetic Allotetraploid Brassica napus Reveals Homoeologous Exchanges between Subgenomes.</title>
        <authorList>
            <person name="Davis J.T."/>
        </authorList>
    </citation>
    <scope>NUCLEOTIDE SEQUENCE [LARGE SCALE GENOMIC DNA]</scope>
    <source>
        <strain evidence="2">cv. Da-Ae</strain>
        <tissue evidence="1">Seedling</tissue>
    </source>
</reference>
<dbReference type="InterPro" id="IPR023393">
    <property type="entry name" value="START-like_dom_sf"/>
</dbReference>
<dbReference type="Gene3D" id="3.30.530.20">
    <property type="match status" value="4"/>
</dbReference>
<dbReference type="InterPro" id="IPR051761">
    <property type="entry name" value="MLP-like_ligand-binding"/>
</dbReference>
<keyword evidence="2" id="KW-1185">Reference proteome</keyword>